<dbReference type="InterPro" id="IPR036615">
    <property type="entry name" value="Mur_ligase_C_dom_sf"/>
</dbReference>
<evidence type="ECO:0000256" key="4">
    <source>
        <dbReference type="ARBA" id="ARBA00022741"/>
    </source>
</evidence>
<feature type="short sequence motif" description="Meso-diaminopimelate recognition motif" evidence="15">
    <location>
        <begin position="400"/>
        <end position="403"/>
    </location>
</feature>
<dbReference type="eggNOG" id="COG0769">
    <property type="taxonomic scope" value="Bacteria"/>
</dbReference>
<dbReference type="InterPro" id="IPR036565">
    <property type="entry name" value="Mur-like_cat_sf"/>
</dbReference>
<feature type="binding site" evidence="15">
    <location>
        <position position="451"/>
    </location>
    <ligand>
        <name>meso-2,6-diaminopimelate</name>
        <dbReference type="ChEBI" id="CHEBI:57791"/>
    </ligand>
</feature>
<keyword evidence="15 16" id="KW-0131">Cell cycle</keyword>
<dbReference type="RefSeq" id="WP_013451847.1">
    <property type="nucleotide sequence ID" value="NC_014758.1"/>
</dbReference>
<comment type="pathway">
    <text evidence="15 16">Cell wall biogenesis; peptidoglycan biosynthesis.</text>
</comment>
<dbReference type="HAMAP" id="MF_00208">
    <property type="entry name" value="MurE"/>
    <property type="match status" value="1"/>
</dbReference>
<evidence type="ECO:0000259" key="18">
    <source>
        <dbReference type="Pfam" id="PF08245"/>
    </source>
</evidence>
<dbReference type="GO" id="GO:0008360">
    <property type="term" value="P:regulation of cell shape"/>
    <property type="evidence" value="ECO:0007669"/>
    <property type="project" value="UniProtKB-KW"/>
</dbReference>
<sequence>MLVRDLLKGIPVKWVSDDKLYDIDVDNISFNTKDIKPNSAFLLVKGISFDPYEMIDEIFDSKKVKLFITEKPLPEKPHILVENARRTFGMICRNFFNIDFSKIKSIGITGTNGKTTTNYLIDSILRVSGYKTIRIGTTEYVIVDEKIEANNTTPGIYDIFEMVAKGVKKGASAVCMEVSSHALDQDRVYGLNFDVAVFTNLTGDHLDYHKTMEHYYQSKKKLFTKEYSKNAAINIDYDYGKRLYNEVEIAKYSFSKGKGDVGVVDVSYSLDGINCRVNIGDEVISLNSHLVGRHNLENILGAVTATYILGISKDDIIRGVEQFKNVPGRLEKFEKNGAYFFVDYAHTDDALKNVLEALKGFKKGRLITVFGCGGDRDRTKRPRMAKVAEVYSDIVIVTSDNPRTEDPNAIIDEILTGFENRSKVLVDPDRRIAIKKACDEAKAGDIVLIAGKGHEDYQIIGKTKYHFDDREEVAKNLGVTFEKI</sequence>
<evidence type="ECO:0000259" key="17">
    <source>
        <dbReference type="Pfam" id="PF02875"/>
    </source>
</evidence>
<evidence type="ECO:0000313" key="19">
    <source>
        <dbReference type="EMBL" id="ADR19636.1"/>
    </source>
</evidence>
<feature type="binding site" evidence="15">
    <location>
        <begin position="152"/>
        <end position="153"/>
    </location>
    <ligand>
        <name>UDP-N-acetyl-alpha-D-muramoyl-L-alanyl-D-glutamate</name>
        <dbReference type="ChEBI" id="CHEBI:83900"/>
    </ligand>
</feature>
<evidence type="ECO:0000256" key="9">
    <source>
        <dbReference type="ARBA" id="ARBA00050251"/>
    </source>
</evidence>
<keyword evidence="6 15" id="KW-0133">Cell shape</keyword>
<dbReference type="PANTHER" id="PTHR23135">
    <property type="entry name" value="MUR LIGASE FAMILY MEMBER"/>
    <property type="match status" value="1"/>
</dbReference>
<dbReference type="UniPathway" id="UPA00219"/>
<dbReference type="PANTHER" id="PTHR23135:SF4">
    <property type="entry name" value="UDP-N-ACETYLMURAMOYL-L-ALANYL-D-GLUTAMATE--2,6-DIAMINOPIMELATE LIGASE MURE HOMOLOG, CHLOROPLASTIC"/>
    <property type="match status" value="1"/>
</dbReference>
<evidence type="ECO:0000256" key="3">
    <source>
        <dbReference type="ARBA" id="ARBA00022598"/>
    </source>
</evidence>
<feature type="binding site" evidence="15">
    <location>
        <position position="179"/>
    </location>
    <ligand>
        <name>UDP-N-acetyl-alpha-D-muramoyl-L-alanyl-D-glutamate</name>
        <dbReference type="ChEBI" id="CHEBI:83900"/>
    </ligand>
</feature>
<dbReference type="PROSITE" id="PS01011">
    <property type="entry name" value="FOLYLPOLYGLU_SYNT_1"/>
    <property type="match status" value="1"/>
</dbReference>
<keyword evidence="5 15" id="KW-0067">ATP-binding</keyword>
<feature type="binding site" evidence="15">
    <location>
        <position position="376"/>
    </location>
    <ligand>
        <name>meso-2,6-diaminopimelate</name>
        <dbReference type="ChEBI" id="CHEBI:57791"/>
    </ligand>
</feature>
<keyword evidence="15" id="KW-0460">Magnesium</keyword>
<feature type="modified residue" description="N6-carboxylysine" evidence="15">
    <location>
        <position position="219"/>
    </location>
</feature>
<comment type="caution">
    <text evidence="15">Lacks conserved residue(s) required for the propagation of feature annotation.</text>
</comment>
<dbReference type="Gene3D" id="3.40.1190.10">
    <property type="entry name" value="Mur-like, catalytic domain"/>
    <property type="match status" value="1"/>
</dbReference>
<feature type="binding site" evidence="15">
    <location>
        <position position="32"/>
    </location>
    <ligand>
        <name>UDP-N-acetyl-alpha-D-muramoyl-L-alanyl-D-glutamate</name>
        <dbReference type="ChEBI" id="CHEBI:83900"/>
    </ligand>
</feature>
<keyword evidence="20" id="KW-1185">Reference proteome</keyword>
<dbReference type="SUPFAM" id="SSF63418">
    <property type="entry name" value="MurE/MurF N-terminal domain"/>
    <property type="match status" value="1"/>
</dbReference>
<dbReference type="InterPro" id="IPR035911">
    <property type="entry name" value="MurE/MurF_N"/>
</dbReference>
<feature type="domain" description="Mur ligase C-terminal" evidence="17">
    <location>
        <begin position="328"/>
        <end position="453"/>
    </location>
</feature>
<evidence type="ECO:0000256" key="5">
    <source>
        <dbReference type="ARBA" id="ARBA00022840"/>
    </source>
</evidence>
<dbReference type="Proteomes" id="UP000007039">
    <property type="component" value="Chromosome"/>
</dbReference>
<evidence type="ECO:0000313" key="20">
    <source>
        <dbReference type="Proteomes" id="UP000007039"/>
    </source>
</evidence>
<feature type="binding site" evidence="15">
    <location>
        <position position="185"/>
    </location>
    <ligand>
        <name>UDP-N-acetyl-alpha-D-muramoyl-L-alanyl-D-glutamate</name>
        <dbReference type="ChEBI" id="CHEBI:83900"/>
    </ligand>
</feature>
<dbReference type="FunFam" id="3.90.190.20:FF:000006">
    <property type="entry name" value="UDP-N-acetylmuramoyl-L-alanyl-D-glutamate--2,6-diaminopimelate ligase"/>
    <property type="match status" value="1"/>
</dbReference>
<evidence type="ECO:0000256" key="10">
    <source>
        <dbReference type="ARBA" id="ARBA00066633"/>
    </source>
</evidence>
<organism evidence="19 20">
    <name type="scientific">Calditerrivibrio nitroreducens (strain DSM 19672 / NBRC 101217 / Yu37-1)</name>
    <dbReference type="NCBI Taxonomy" id="768670"/>
    <lineage>
        <taxon>Bacteria</taxon>
        <taxon>Pseudomonadati</taxon>
        <taxon>Deferribacterota</taxon>
        <taxon>Deferribacteres</taxon>
        <taxon>Deferribacterales</taxon>
        <taxon>Calditerrivibrionaceae</taxon>
    </lineage>
</organism>
<dbReference type="SUPFAM" id="SSF53623">
    <property type="entry name" value="MurD-like peptide ligases, catalytic domain"/>
    <property type="match status" value="1"/>
</dbReference>
<dbReference type="GO" id="GO:0008765">
    <property type="term" value="F:UDP-N-acetylmuramoylalanyl-D-glutamate-2,6-diaminopimelate ligase activity"/>
    <property type="evidence" value="ECO:0007669"/>
    <property type="project" value="UniProtKB-UniRule"/>
</dbReference>
<keyword evidence="2 15" id="KW-0963">Cytoplasm</keyword>
<evidence type="ECO:0000256" key="12">
    <source>
        <dbReference type="ARBA" id="ARBA00075482"/>
    </source>
</evidence>
<dbReference type="NCBIfam" id="TIGR01085">
    <property type="entry name" value="murE"/>
    <property type="match status" value="1"/>
</dbReference>
<dbReference type="GO" id="GO:0000287">
    <property type="term" value="F:magnesium ion binding"/>
    <property type="evidence" value="ECO:0007669"/>
    <property type="project" value="UniProtKB-UniRule"/>
</dbReference>
<evidence type="ECO:0000256" key="2">
    <source>
        <dbReference type="ARBA" id="ARBA00022490"/>
    </source>
</evidence>
<dbReference type="HOGENOM" id="CLU_022291_4_1_0"/>
<reference key="1">
    <citation type="submission" date="2010-11" db="EMBL/GenBank/DDBJ databases">
        <title>The complete genome of chromosome of Calditerrivibrio nitroreducens DSM 19672.</title>
        <authorList>
            <consortium name="US DOE Joint Genome Institute (JGI-PGF)"/>
            <person name="Lucas S."/>
            <person name="Copeland A."/>
            <person name="Lapidus A."/>
            <person name="Bruce D."/>
            <person name="Goodwin L."/>
            <person name="Pitluck S."/>
            <person name="Kyrpides N."/>
            <person name="Mavromatis K."/>
            <person name="Ivanova N."/>
            <person name="Mikhailova N."/>
            <person name="Zeytun A."/>
            <person name="Brettin T."/>
            <person name="Detter J.C."/>
            <person name="Tapia R."/>
            <person name="Han C."/>
            <person name="Land M."/>
            <person name="Hauser L."/>
            <person name="Markowitz V."/>
            <person name="Cheng J.-F."/>
            <person name="Hugenholtz P."/>
            <person name="Woyke T."/>
            <person name="Wu D."/>
            <person name="Spring S."/>
            <person name="Schroeder M."/>
            <person name="Brambilla E."/>
            <person name="Klenk H.-P."/>
            <person name="Eisen J.A."/>
        </authorList>
    </citation>
    <scope>NUCLEOTIDE SEQUENCE [LARGE SCALE GENOMIC DNA]</scope>
    <source>
        <strain>DSM 19672</strain>
    </source>
</reference>
<dbReference type="SUPFAM" id="SSF53244">
    <property type="entry name" value="MurD-like peptide ligases, peptide-binding domain"/>
    <property type="match status" value="1"/>
</dbReference>
<dbReference type="InterPro" id="IPR004101">
    <property type="entry name" value="Mur_ligase_C"/>
</dbReference>
<feature type="binding site" evidence="15">
    <location>
        <position position="151"/>
    </location>
    <ligand>
        <name>UDP-N-acetyl-alpha-D-muramoyl-L-alanyl-D-glutamate</name>
        <dbReference type="ChEBI" id="CHEBI:83900"/>
    </ligand>
</feature>
<comment type="similarity">
    <text evidence="1 15">Belongs to the MurCDEF family. MurE subfamily.</text>
</comment>
<dbReference type="STRING" id="768670.Calni_1730"/>
<keyword evidence="3 15" id="KW-0436">Ligase</keyword>
<keyword evidence="8 15" id="KW-0961">Cell wall biogenesis/degradation</keyword>
<dbReference type="EMBL" id="CP002347">
    <property type="protein sequence ID" value="ADR19636.1"/>
    <property type="molecule type" value="Genomic_DNA"/>
</dbReference>
<dbReference type="GO" id="GO:0051301">
    <property type="term" value="P:cell division"/>
    <property type="evidence" value="ECO:0007669"/>
    <property type="project" value="UniProtKB-KW"/>
</dbReference>
<dbReference type="OrthoDB" id="9800958at2"/>
<dbReference type="GO" id="GO:0005737">
    <property type="term" value="C:cytoplasm"/>
    <property type="evidence" value="ECO:0007669"/>
    <property type="project" value="UniProtKB-SubCell"/>
</dbReference>
<feature type="binding site" evidence="15">
    <location>
        <position position="455"/>
    </location>
    <ligand>
        <name>meso-2,6-diaminopimelate</name>
        <dbReference type="ChEBI" id="CHEBI:57791"/>
    </ligand>
</feature>
<evidence type="ECO:0000256" key="13">
    <source>
        <dbReference type="ARBA" id="ARBA00076158"/>
    </source>
</evidence>
<evidence type="ECO:0000256" key="16">
    <source>
        <dbReference type="RuleBase" id="RU004135"/>
    </source>
</evidence>
<name>E4TFY0_CALNY</name>
<comment type="function">
    <text evidence="15">Catalyzes the addition of meso-diaminopimelic acid to the nucleotide precursor UDP-N-acetylmuramoyl-L-alanyl-D-glutamate (UMAG) in the biosynthesis of bacterial cell-wall peptidoglycan.</text>
</comment>
<protein>
    <recommendedName>
        <fullName evidence="11 15">UDP-N-acetylmuramoyl-L-alanyl-D-glutamate--2,6-diaminopimelate ligase</fullName>
        <ecNumber evidence="10 15">6.3.2.13</ecNumber>
    </recommendedName>
    <alternativeName>
        <fullName evidence="12 15">Meso-A2pm-adding enzyme</fullName>
    </alternativeName>
    <alternativeName>
        <fullName evidence="13 15">Meso-diaminopimelate-adding enzyme</fullName>
    </alternativeName>
    <alternativeName>
        <fullName evidence="14 15">UDP-MurNAc-L-Ala-D-Glu:meso-diaminopimelate ligase</fullName>
    </alternativeName>
    <alternativeName>
        <fullName evidence="15">UDP-MurNAc-tripeptide synthetase</fullName>
    </alternativeName>
    <alternativeName>
        <fullName evidence="15">UDP-N-acetylmuramyl-tripeptide synthetase</fullName>
    </alternativeName>
</protein>
<comment type="subcellular location">
    <subcellularLocation>
        <location evidence="15 16">Cytoplasm</location>
    </subcellularLocation>
</comment>
<comment type="PTM">
    <text evidence="15">Carboxylation is probably crucial for Mg(2+) binding and, consequently, for the gamma-phosphate positioning of ATP.</text>
</comment>
<dbReference type="InterPro" id="IPR018109">
    <property type="entry name" value="Folylpolyglutamate_synth_CS"/>
</dbReference>
<dbReference type="Gene3D" id="3.90.190.20">
    <property type="entry name" value="Mur ligase, C-terminal domain"/>
    <property type="match status" value="1"/>
</dbReference>
<comment type="catalytic activity">
    <reaction evidence="9 15">
        <text>UDP-N-acetyl-alpha-D-muramoyl-L-alanyl-D-glutamate + meso-2,6-diaminopimelate + ATP = UDP-N-acetyl-alpha-D-muramoyl-L-alanyl-gamma-D-glutamyl-meso-2,6-diaminopimelate + ADP + phosphate + H(+)</text>
        <dbReference type="Rhea" id="RHEA:23676"/>
        <dbReference type="ChEBI" id="CHEBI:15378"/>
        <dbReference type="ChEBI" id="CHEBI:30616"/>
        <dbReference type="ChEBI" id="CHEBI:43474"/>
        <dbReference type="ChEBI" id="CHEBI:57791"/>
        <dbReference type="ChEBI" id="CHEBI:83900"/>
        <dbReference type="ChEBI" id="CHEBI:83905"/>
        <dbReference type="ChEBI" id="CHEBI:456216"/>
        <dbReference type="EC" id="6.3.2.13"/>
    </reaction>
</comment>
<evidence type="ECO:0000256" key="11">
    <source>
        <dbReference type="ARBA" id="ARBA00072883"/>
    </source>
</evidence>
<dbReference type="InterPro" id="IPR013221">
    <property type="entry name" value="Mur_ligase_cen"/>
</dbReference>
<evidence type="ECO:0000256" key="15">
    <source>
        <dbReference type="HAMAP-Rule" id="MF_00208"/>
    </source>
</evidence>
<dbReference type="Pfam" id="PF08245">
    <property type="entry name" value="Mur_ligase_M"/>
    <property type="match status" value="1"/>
</dbReference>
<evidence type="ECO:0000256" key="6">
    <source>
        <dbReference type="ARBA" id="ARBA00022960"/>
    </source>
</evidence>
<dbReference type="AlphaFoldDB" id="E4TFY0"/>
<evidence type="ECO:0000256" key="7">
    <source>
        <dbReference type="ARBA" id="ARBA00022984"/>
    </source>
</evidence>
<keyword evidence="7 15" id="KW-0573">Peptidoglycan synthesis</keyword>
<dbReference type="GO" id="GO:0009252">
    <property type="term" value="P:peptidoglycan biosynthetic process"/>
    <property type="evidence" value="ECO:0007669"/>
    <property type="project" value="UniProtKB-UniRule"/>
</dbReference>
<feature type="binding site" evidence="15">
    <location>
        <begin position="400"/>
        <end position="403"/>
    </location>
    <ligand>
        <name>meso-2,6-diaminopimelate</name>
        <dbReference type="ChEBI" id="CHEBI:57791"/>
    </ligand>
</feature>
<keyword evidence="4 15" id="KW-0547">Nucleotide-binding</keyword>
<dbReference type="KEGG" id="cni:Calni_1730"/>
<dbReference type="EC" id="6.3.2.13" evidence="10 15"/>
<dbReference type="GO" id="GO:0004326">
    <property type="term" value="F:tetrahydrofolylpolyglutamate synthase activity"/>
    <property type="evidence" value="ECO:0007669"/>
    <property type="project" value="InterPro"/>
</dbReference>
<keyword evidence="15 16" id="KW-0132">Cell division</keyword>
<proteinExistence type="inferred from homology"/>
<dbReference type="InterPro" id="IPR005761">
    <property type="entry name" value="UDP-N-AcMur-Glu-dNH2Pim_ligase"/>
</dbReference>
<dbReference type="NCBIfam" id="NF001126">
    <property type="entry name" value="PRK00139.1-4"/>
    <property type="match status" value="1"/>
</dbReference>
<dbReference type="GO" id="GO:0071555">
    <property type="term" value="P:cell wall organization"/>
    <property type="evidence" value="ECO:0007669"/>
    <property type="project" value="UniProtKB-KW"/>
</dbReference>
<feature type="binding site" evidence="15">
    <location>
        <begin position="110"/>
        <end position="116"/>
    </location>
    <ligand>
        <name>ATP</name>
        <dbReference type="ChEBI" id="CHEBI:30616"/>
    </ligand>
</feature>
<dbReference type="GO" id="GO:0005524">
    <property type="term" value="F:ATP binding"/>
    <property type="evidence" value="ECO:0007669"/>
    <property type="project" value="UniProtKB-UniRule"/>
</dbReference>
<comment type="cofactor">
    <cofactor evidence="15">
        <name>Mg(2+)</name>
        <dbReference type="ChEBI" id="CHEBI:18420"/>
    </cofactor>
</comment>
<accession>E4TFY0</accession>
<dbReference type="Gene3D" id="3.40.1390.10">
    <property type="entry name" value="MurE/MurF, N-terminal domain"/>
    <property type="match status" value="1"/>
</dbReference>
<dbReference type="Pfam" id="PF02875">
    <property type="entry name" value="Mur_ligase_C"/>
    <property type="match status" value="1"/>
</dbReference>
<feature type="domain" description="Mur ligase central" evidence="18">
    <location>
        <begin position="108"/>
        <end position="305"/>
    </location>
</feature>
<gene>
    <name evidence="15" type="primary">murE</name>
    <name evidence="19" type="ordered locus">Calni_1730</name>
</gene>
<evidence type="ECO:0000256" key="1">
    <source>
        <dbReference type="ARBA" id="ARBA00005898"/>
    </source>
</evidence>
<reference evidence="19 20" key="2">
    <citation type="journal article" date="2011" name="Stand. Genomic Sci.">
        <title>Complete genome sequence of Calditerrivibrio nitroreducens type strain (Yu37-1).</title>
        <authorList>
            <person name="Pitluck S."/>
            <person name="Sikorski J."/>
            <person name="Zeytun A."/>
            <person name="Lapidus A."/>
            <person name="Nolan M."/>
            <person name="Lucas S."/>
            <person name="Hammon N."/>
            <person name="Deshpande S."/>
            <person name="Cheng J.F."/>
            <person name="Tapia R."/>
            <person name="Han C."/>
            <person name="Goodwin L."/>
            <person name="Liolios K."/>
            <person name="Pagani I."/>
            <person name="Ivanova N."/>
            <person name="Mavromatis K."/>
            <person name="Pati A."/>
            <person name="Chen A."/>
            <person name="Palaniappan K."/>
            <person name="Hauser L."/>
            <person name="Chang Y.J."/>
            <person name="Jeffries C.D."/>
            <person name="Detter J.C."/>
            <person name="Brambilla E."/>
            <person name="Djao O.D."/>
            <person name="Rohde M."/>
            <person name="Spring S."/>
            <person name="Goker M."/>
            <person name="Woyke T."/>
            <person name="Bristow J."/>
            <person name="Eisen J.A."/>
            <person name="Markowitz V."/>
            <person name="Hugenholtz P."/>
            <person name="Kyrpides N.C."/>
            <person name="Klenk H.P."/>
            <person name="Land M."/>
        </authorList>
    </citation>
    <scope>NUCLEOTIDE SEQUENCE [LARGE SCALE GENOMIC DNA]</scope>
    <source>
        <strain evidence="20">DSM 19672 / NBRC 101217 / Yu37-1</strain>
    </source>
</reference>
<evidence type="ECO:0000256" key="14">
    <source>
        <dbReference type="ARBA" id="ARBA00081560"/>
    </source>
</evidence>
<feature type="binding site" evidence="15">
    <location>
        <position position="187"/>
    </location>
    <ligand>
        <name>UDP-N-acetyl-alpha-D-muramoyl-L-alanyl-D-glutamate</name>
        <dbReference type="ChEBI" id="CHEBI:83900"/>
    </ligand>
</feature>
<evidence type="ECO:0000256" key="8">
    <source>
        <dbReference type="ARBA" id="ARBA00023316"/>
    </source>
</evidence>